<organism evidence="7 8">
    <name type="scientific">Streptomyces alkaliphilus</name>
    <dbReference type="NCBI Taxonomy" id="1472722"/>
    <lineage>
        <taxon>Bacteria</taxon>
        <taxon>Bacillati</taxon>
        <taxon>Actinomycetota</taxon>
        <taxon>Actinomycetes</taxon>
        <taxon>Kitasatosporales</taxon>
        <taxon>Streptomycetaceae</taxon>
        <taxon>Streptomyces</taxon>
    </lineage>
</organism>
<dbReference type="GO" id="GO:0044550">
    <property type="term" value="P:secondary metabolite biosynthetic process"/>
    <property type="evidence" value="ECO:0007669"/>
    <property type="project" value="TreeGrafter"/>
</dbReference>
<dbReference type="Proteomes" id="UP000538929">
    <property type="component" value="Unassembled WGS sequence"/>
</dbReference>
<name>A0A7W3TDQ6_9ACTN</name>
<keyword evidence="3" id="KW-0596">Phosphopantetheine</keyword>
<dbReference type="InterPro" id="IPR025110">
    <property type="entry name" value="AMP-bd_C"/>
</dbReference>
<dbReference type="GO" id="GO:0005737">
    <property type="term" value="C:cytoplasm"/>
    <property type="evidence" value="ECO:0007669"/>
    <property type="project" value="TreeGrafter"/>
</dbReference>
<evidence type="ECO:0000256" key="4">
    <source>
        <dbReference type="ARBA" id="ARBA00022553"/>
    </source>
</evidence>
<feature type="non-terminal residue" evidence="7">
    <location>
        <position position="1"/>
    </location>
</feature>
<evidence type="ECO:0000256" key="2">
    <source>
        <dbReference type="ARBA" id="ARBA00006432"/>
    </source>
</evidence>
<evidence type="ECO:0000259" key="6">
    <source>
        <dbReference type="PROSITE" id="PS50075"/>
    </source>
</evidence>
<dbReference type="SUPFAM" id="SSF56801">
    <property type="entry name" value="Acetyl-CoA synthetase-like"/>
    <property type="match status" value="1"/>
</dbReference>
<comment type="cofactor">
    <cofactor evidence="1">
        <name>pantetheine 4'-phosphate</name>
        <dbReference type="ChEBI" id="CHEBI:47942"/>
    </cofactor>
</comment>
<evidence type="ECO:0000313" key="8">
    <source>
        <dbReference type="Proteomes" id="UP000538929"/>
    </source>
</evidence>
<dbReference type="GO" id="GO:0043041">
    <property type="term" value="P:amino acid activation for nonribosomal peptide biosynthetic process"/>
    <property type="evidence" value="ECO:0007669"/>
    <property type="project" value="TreeGrafter"/>
</dbReference>
<dbReference type="InterPro" id="IPR009081">
    <property type="entry name" value="PP-bd_ACP"/>
</dbReference>
<evidence type="ECO:0000313" key="7">
    <source>
        <dbReference type="EMBL" id="MBB0244775.1"/>
    </source>
</evidence>
<gene>
    <name evidence="7" type="ORF">FNQ90_11830</name>
</gene>
<dbReference type="SMART" id="SM00823">
    <property type="entry name" value="PKS_PP"/>
    <property type="match status" value="1"/>
</dbReference>
<keyword evidence="5" id="KW-0436">Ligase</keyword>
<comment type="similarity">
    <text evidence="2">Belongs to the ATP-dependent AMP-binding enzyme family.</text>
</comment>
<dbReference type="GO" id="GO:0031177">
    <property type="term" value="F:phosphopantetheine binding"/>
    <property type="evidence" value="ECO:0007669"/>
    <property type="project" value="InterPro"/>
</dbReference>
<proteinExistence type="inferred from homology"/>
<evidence type="ECO:0000256" key="5">
    <source>
        <dbReference type="ARBA" id="ARBA00022598"/>
    </source>
</evidence>
<dbReference type="Gene3D" id="3.30.300.30">
    <property type="match status" value="1"/>
</dbReference>
<dbReference type="InterPro" id="IPR036736">
    <property type="entry name" value="ACP-like_sf"/>
</dbReference>
<accession>A0A7W3TDQ6</accession>
<dbReference type="PANTHER" id="PTHR45527:SF10">
    <property type="entry name" value="PYOCHELIN SYNTHASE PCHF"/>
    <property type="match status" value="1"/>
</dbReference>
<reference evidence="8" key="1">
    <citation type="submission" date="2019-10" db="EMBL/GenBank/DDBJ databases">
        <title>Streptomyces sp. nov., a novel actinobacterium isolated from alkaline environment.</title>
        <authorList>
            <person name="Golinska P."/>
        </authorList>
    </citation>
    <scope>NUCLEOTIDE SEQUENCE [LARGE SCALE GENOMIC DNA]</scope>
    <source>
        <strain evidence="8">DSM 42118</strain>
    </source>
</reference>
<dbReference type="GO" id="GO:0000036">
    <property type="term" value="F:acyl carrier activity"/>
    <property type="evidence" value="ECO:0007669"/>
    <property type="project" value="TreeGrafter"/>
</dbReference>
<dbReference type="Gene3D" id="1.10.1200.10">
    <property type="entry name" value="ACP-like"/>
    <property type="match status" value="1"/>
</dbReference>
<dbReference type="FunFam" id="1.10.1200.10:FF:000016">
    <property type="entry name" value="Non-ribosomal peptide synthase"/>
    <property type="match status" value="1"/>
</dbReference>
<dbReference type="AlphaFoldDB" id="A0A7W3TDQ6"/>
<dbReference type="PROSITE" id="PS50075">
    <property type="entry name" value="CARRIER"/>
    <property type="match status" value="1"/>
</dbReference>
<evidence type="ECO:0000256" key="3">
    <source>
        <dbReference type="ARBA" id="ARBA00022450"/>
    </source>
</evidence>
<dbReference type="InterPro" id="IPR020806">
    <property type="entry name" value="PKS_PP-bd"/>
</dbReference>
<dbReference type="InterPro" id="IPR045851">
    <property type="entry name" value="AMP-bd_C_sf"/>
</dbReference>
<protein>
    <submittedName>
        <fullName evidence="7">AMP-binding protein</fullName>
    </submittedName>
</protein>
<dbReference type="SUPFAM" id="SSF47336">
    <property type="entry name" value="ACP-like"/>
    <property type="match status" value="1"/>
</dbReference>
<dbReference type="RefSeq" id="WP_182606348.1">
    <property type="nucleotide sequence ID" value="NZ_VKHT01000311.1"/>
</dbReference>
<dbReference type="Pfam" id="PF13193">
    <property type="entry name" value="AMP-binding_C"/>
    <property type="match status" value="1"/>
</dbReference>
<dbReference type="GO" id="GO:0017000">
    <property type="term" value="P:antibiotic biosynthetic process"/>
    <property type="evidence" value="ECO:0007669"/>
    <property type="project" value="UniProtKB-ARBA"/>
</dbReference>
<dbReference type="Gene3D" id="3.40.50.12780">
    <property type="entry name" value="N-terminal domain of ligase-like"/>
    <property type="match status" value="1"/>
</dbReference>
<dbReference type="GO" id="GO:0016874">
    <property type="term" value="F:ligase activity"/>
    <property type="evidence" value="ECO:0007669"/>
    <property type="project" value="UniProtKB-KW"/>
</dbReference>
<dbReference type="Pfam" id="PF00550">
    <property type="entry name" value="PP-binding"/>
    <property type="match status" value="1"/>
</dbReference>
<keyword evidence="4" id="KW-0597">Phosphoprotein</keyword>
<dbReference type="PANTHER" id="PTHR45527">
    <property type="entry name" value="NONRIBOSOMAL PEPTIDE SYNTHETASE"/>
    <property type="match status" value="1"/>
</dbReference>
<dbReference type="InterPro" id="IPR042099">
    <property type="entry name" value="ANL_N_sf"/>
</dbReference>
<evidence type="ECO:0000256" key="1">
    <source>
        <dbReference type="ARBA" id="ARBA00001957"/>
    </source>
</evidence>
<comment type="caution">
    <text evidence="7">The sequence shown here is derived from an EMBL/GenBank/DDBJ whole genome shotgun (WGS) entry which is preliminary data.</text>
</comment>
<keyword evidence="8" id="KW-1185">Reference proteome</keyword>
<dbReference type="EMBL" id="VKHT01000311">
    <property type="protein sequence ID" value="MBB0244775.1"/>
    <property type="molecule type" value="Genomic_DNA"/>
</dbReference>
<feature type="domain" description="Carrier" evidence="6">
    <location>
        <begin position="138"/>
        <end position="215"/>
    </location>
</feature>
<sequence length="225" mass="24324">GGERWYRTGDLGRYRPGGVIEFLGRRDHQVKLRGHRIELGEIENVLAGHPGVDHAVVVVAGEGSRRRLVGALVPGGSGTGPDPAEVLRRATERLPAYMVPERLTVLPQLPLSANGKVDRARVRDLAGGGDDTAHVGEPPRGELERALAELWADLLDTTTDSIGRDDSFFSLGGDSVRAIRFIERARQELRAEVPLAEFFSGPTIRRIGAAVETAGDWEALEEGAL</sequence>